<gene>
    <name evidence="1" type="ORF">D1639_01915</name>
</gene>
<reference evidence="1" key="1">
    <citation type="submission" date="2018-08" db="EMBL/GenBank/DDBJ databases">
        <title>Murine metabolic-syndrome-specific gut microbial biobank.</title>
        <authorList>
            <person name="Liu C."/>
        </authorList>
    </citation>
    <scope>NUCLEOTIDE SEQUENCE [LARGE SCALE GENOMIC DNA]</scope>
    <source>
        <strain evidence="1">Z82</strain>
    </source>
</reference>
<dbReference type="InterPro" id="IPR013321">
    <property type="entry name" value="Arc_rbn_hlx_hlx"/>
</dbReference>
<dbReference type="EMBL" id="QWKH01000007">
    <property type="protein sequence ID" value="NBI33810.1"/>
    <property type="molecule type" value="Genomic_DNA"/>
</dbReference>
<proteinExistence type="predicted"/>
<evidence type="ECO:0000313" key="1">
    <source>
        <dbReference type="EMBL" id="NBI33810.1"/>
    </source>
</evidence>
<dbReference type="AlphaFoldDB" id="A0A7C9NYR1"/>
<name>A0A7C9NYR1_9BACT</name>
<evidence type="ECO:0008006" key="2">
    <source>
        <dbReference type="Google" id="ProtNLM"/>
    </source>
</evidence>
<protein>
    <recommendedName>
        <fullName evidence="2">Type II toxin-antitoxin system RelB/DinJ family antitoxin</fullName>
    </recommendedName>
</protein>
<dbReference type="GO" id="GO:0006355">
    <property type="term" value="P:regulation of DNA-templated transcription"/>
    <property type="evidence" value="ECO:0007669"/>
    <property type="project" value="InterPro"/>
</dbReference>
<accession>A0A7C9NYR1</accession>
<dbReference type="Gene3D" id="1.10.1220.10">
    <property type="entry name" value="Met repressor-like"/>
    <property type="match status" value="1"/>
</dbReference>
<sequence length="104" mass="11578">MLYSKEAAMQSTLVSARVPVARKEAAQSALQQLGLSTTELINSAFDYLIENRSLPTEAKPVPRTSEGFNSLLAECTLAVPWPEEDVDYRDTVRKGKQERYESLA</sequence>
<organism evidence="1">
    <name type="scientific">Muribaculaceae bacterium Z82</name>
    <dbReference type="NCBI Taxonomy" id="2304548"/>
    <lineage>
        <taxon>Bacteria</taxon>
        <taxon>Pseudomonadati</taxon>
        <taxon>Bacteroidota</taxon>
        <taxon>Bacteroidia</taxon>
        <taxon>Bacteroidales</taxon>
        <taxon>Muribaculaceae</taxon>
    </lineage>
</organism>
<comment type="caution">
    <text evidence="1">The sequence shown here is derived from an EMBL/GenBank/DDBJ whole genome shotgun (WGS) entry which is preliminary data.</text>
</comment>